<organism evidence="1 2">
    <name type="scientific">Vitrella brassicaformis (strain CCMP3155)</name>
    <dbReference type="NCBI Taxonomy" id="1169540"/>
    <lineage>
        <taxon>Eukaryota</taxon>
        <taxon>Sar</taxon>
        <taxon>Alveolata</taxon>
        <taxon>Colpodellida</taxon>
        <taxon>Vitrellaceae</taxon>
        <taxon>Vitrella</taxon>
    </lineage>
</organism>
<dbReference type="EMBL" id="CDMY01000581">
    <property type="protein sequence ID" value="CEM24448.1"/>
    <property type="molecule type" value="Genomic_DNA"/>
</dbReference>
<proteinExistence type="predicted"/>
<evidence type="ECO:0000313" key="2">
    <source>
        <dbReference type="Proteomes" id="UP000041254"/>
    </source>
</evidence>
<dbReference type="VEuPathDB" id="CryptoDB:Vbra_3197"/>
<sequence length="262" mass="28757">MLPGNPPAMGPVEAGTAKGGVTYQWMSQGGAVSPSGRRSVNLPSAVPMYLRGEGSDYLKHYYPPPPHHPVPVGQQPFVGPMPLSAYLPEGQFVNGPSIRETKFQKGFYRRTRQQIEEMQRQQLGVGASSSSAVLPRNPLIPDQLPPPPPVGIHRHSIAGTGYLPTLAPFGAAPESERHGRKMVIPNVVFPHQGHEQDVRRRLSFARFYQWHESSPARQERLVNEGLCQTLRQSAVLGDGSYTSKSARNASEGAKDAFMQFRT</sequence>
<accession>A0A0G4G6V6</accession>
<keyword evidence="2" id="KW-1185">Reference proteome</keyword>
<protein>
    <submittedName>
        <fullName evidence="1">Uncharacterized protein</fullName>
    </submittedName>
</protein>
<reference evidence="1 2" key="1">
    <citation type="submission" date="2014-11" db="EMBL/GenBank/DDBJ databases">
        <authorList>
            <person name="Zhu J."/>
            <person name="Qi W."/>
            <person name="Song R."/>
        </authorList>
    </citation>
    <scope>NUCLEOTIDE SEQUENCE [LARGE SCALE GENOMIC DNA]</scope>
</reference>
<gene>
    <name evidence="1" type="ORF">Vbra_3197</name>
</gene>
<dbReference type="Proteomes" id="UP000041254">
    <property type="component" value="Unassembled WGS sequence"/>
</dbReference>
<name>A0A0G4G6V6_VITBC</name>
<evidence type="ECO:0000313" key="1">
    <source>
        <dbReference type="EMBL" id="CEM24448.1"/>
    </source>
</evidence>
<dbReference type="InParanoid" id="A0A0G4G6V6"/>
<dbReference type="AlphaFoldDB" id="A0A0G4G6V6"/>